<dbReference type="EMBL" id="VSSQ01000007">
    <property type="protein sequence ID" value="MPL58641.1"/>
    <property type="molecule type" value="Genomic_DNA"/>
</dbReference>
<protein>
    <recommendedName>
        <fullName evidence="1">Zinc-ribbon domain-containing protein</fullName>
    </recommendedName>
</protein>
<dbReference type="InterPro" id="IPR026870">
    <property type="entry name" value="Zinc_ribbon_dom"/>
</dbReference>
<dbReference type="AlphaFoldDB" id="A0A644SYC2"/>
<evidence type="ECO:0000313" key="2">
    <source>
        <dbReference type="EMBL" id="MPL58641.1"/>
    </source>
</evidence>
<sequence length="109" mass="12274">MKCLKCQNELAQNIKFCPECGTEVPKPLPKPNEIKQFPPILNANLAAEFLTISRAQLYMLIREDALPWFPMGARKAFITDELIAWAKKRSRGGVNNIIQADSSCQRVAN</sequence>
<reference evidence="2" key="1">
    <citation type="submission" date="2019-08" db="EMBL/GenBank/DDBJ databases">
        <authorList>
            <person name="Kucharzyk K."/>
            <person name="Murdoch R.W."/>
            <person name="Higgins S."/>
            <person name="Loffler F."/>
        </authorList>
    </citation>
    <scope>NUCLEOTIDE SEQUENCE</scope>
</reference>
<comment type="caution">
    <text evidence="2">The sequence shown here is derived from an EMBL/GenBank/DDBJ whole genome shotgun (WGS) entry which is preliminary data.</text>
</comment>
<proteinExistence type="predicted"/>
<feature type="domain" description="Zinc-ribbon" evidence="1">
    <location>
        <begin position="2"/>
        <end position="24"/>
    </location>
</feature>
<gene>
    <name evidence="2" type="ORF">SDC9_04175</name>
</gene>
<name>A0A644SYC2_9ZZZZ</name>
<organism evidence="2">
    <name type="scientific">bioreactor metagenome</name>
    <dbReference type="NCBI Taxonomy" id="1076179"/>
    <lineage>
        <taxon>unclassified sequences</taxon>
        <taxon>metagenomes</taxon>
        <taxon>ecological metagenomes</taxon>
    </lineage>
</organism>
<dbReference type="Pfam" id="PF13240">
    <property type="entry name" value="Zn_Ribbon_1"/>
    <property type="match status" value="1"/>
</dbReference>
<accession>A0A644SYC2</accession>
<evidence type="ECO:0000259" key="1">
    <source>
        <dbReference type="Pfam" id="PF13240"/>
    </source>
</evidence>